<keyword evidence="5 8" id="KW-0812">Transmembrane</keyword>
<proteinExistence type="inferred from homology"/>
<dbReference type="GO" id="GO:0005886">
    <property type="term" value="C:plasma membrane"/>
    <property type="evidence" value="ECO:0007669"/>
    <property type="project" value="UniProtKB-SubCell"/>
</dbReference>
<evidence type="ECO:0000256" key="4">
    <source>
        <dbReference type="ARBA" id="ARBA00022475"/>
    </source>
</evidence>
<gene>
    <name evidence="9" type="ORF">GP473_03145</name>
</gene>
<dbReference type="RefSeq" id="WP_185769351.1">
    <property type="nucleotide sequence ID" value="NZ_CP046883.1"/>
</dbReference>
<evidence type="ECO:0000313" key="10">
    <source>
        <dbReference type="Proteomes" id="UP000515275"/>
    </source>
</evidence>
<dbReference type="KEGG" id="cans:GP473_03145"/>
<comment type="similarity">
    <text evidence="2 8">Belongs to the 4-toluene sulfonate uptake permease (TSUP) (TC 2.A.102) family.</text>
</comment>
<dbReference type="PANTHER" id="PTHR30269">
    <property type="entry name" value="TRANSMEMBRANE PROTEIN YFCA"/>
    <property type="match status" value="1"/>
</dbReference>
<feature type="transmembrane region" description="Helical" evidence="8">
    <location>
        <begin position="95"/>
        <end position="118"/>
    </location>
</feature>
<evidence type="ECO:0000256" key="1">
    <source>
        <dbReference type="ARBA" id="ARBA00004651"/>
    </source>
</evidence>
<comment type="subcellular location">
    <subcellularLocation>
        <location evidence="1 8">Cell membrane</location>
        <topology evidence="1 8">Multi-pass membrane protein</topology>
    </subcellularLocation>
</comment>
<evidence type="ECO:0000256" key="5">
    <source>
        <dbReference type="ARBA" id="ARBA00022692"/>
    </source>
</evidence>
<reference evidence="9 10" key="1">
    <citation type="submission" date="2019-12" db="EMBL/GenBank/DDBJ databases">
        <title>Corynebacterium sp. nov., isolated from feces of the Anser Albifrons in China.</title>
        <authorList>
            <person name="Liu Q."/>
        </authorList>
    </citation>
    <scope>NUCLEOTIDE SEQUENCE [LARGE SCALE GENOMIC DNA]</scope>
    <source>
        <strain evidence="9 10">23H37-10</strain>
    </source>
</reference>
<sequence length="248" mass="25393">MNDALLIFAAFLAGSVLQRVSGMGLGLVAGPVMSLVLGPVEGILFLNVLATVNALLGTWTVRRSVPWRTVALLGSVMILGAAPAAWVILNISTAVLNIVVGILLLIALFIVTAGRTWIPPFQGRIPAITAGILAGFMNTVAGVAGPALTIYALGSRWKHAEYVAALQPLFAISGALAVIVKTVGSHVTLEGTPPGDWAAGFGAVALGVFLGIKLARMVDRAIARRIAIAVALAGASSVMFRGVLAVIG</sequence>
<keyword evidence="6 8" id="KW-1133">Transmembrane helix</keyword>
<dbReference type="Proteomes" id="UP000515275">
    <property type="component" value="Chromosome"/>
</dbReference>
<organism evidence="9 10">
    <name type="scientific">Corynebacterium anserum</name>
    <dbReference type="NCBI Taxonomy" id="2684406"/>
    <lineage>
        <taxon>Bacteria</taxon>
        <taxon>Bacillati</taxon>
        <taxon>Actinomycetota</taxon>
        <taxon>Actinomycetes</taxon>
        <taxon>Mycobacteriales</taxon>
        <taxon>Corynebacteriaceae</taxon>
        <taxon>Corynebacterium</taxon>
    </lineage>
</organism>
<protein>
    <recommendedName>
        <fullName evidence="8">Probable membrane transporter protein</fullName>
    </recommendedName>
</protein>
<feature type="transmembrane region" description="Helical" evidence="8">
    <location>
        <begin position="32"/>
        <end position="57"/>
    </location>
</feature>
<evidence type="ECO:0000256" key="7">
    <source>
        <dbReference type="ARBA" id="ARBA00023136"/>
    </source>
</evidence>
<dbReference type="InterPro" id="IPR052017">
    <property type="entry name" value="TSUP"/>
</dbReference>
<dbReference type="InterPro" id="IPR002781">
    <property type="entry name" value="TM_pro_TauE-like"/>
</dbReference>
<dbReference type="Pfam" id="PF01925">
    <property type="entry name" value="TauE"/>
    <property type="match status" value="1"/>
</dbReference>
<evidence type="ECO:0000256" key="3">
    <source>
        <dbReference type="ARBA" id="ARBA00022448"/>
    </source>
</evidence>
<name>A0A7G7YMT2_9CORY</name>
<evidence type="ECO:0000256" key="6">
    <source>
        <dbReference type="ARBA" id="ARBA00022989"/>
    </source>
</evidence>
<dbReference type="PANTHER" id="PTHR30269:SF37">
    <property type="entry name" value="MEMBRANE TRANSPORTER PROTEIN"/>
    <property type="match status" value="1"/>
</dbReference>
<keyword evidence="7 8" id="KW-0472">Membrane</keyword>
<evidence type="ECO:0000256" key="2">
    <source>
        <dbReference type="ARBA" id="ARBA00009142"/>
    </source>
</evidence>
<evidence type="ECO:0000256" key="8">
    <source>
        <dbReference type="RuleBase" id="RU363041"/>
    </source>
</evidence>
<evidence type="ECO:0000313" key="9">
    <source>
        <dbReference type="EMBL" id="QNH95802.1"/>
    </source>
</evidence>
<feature type="transmembrane region" description="Helical" evidence="8">
    <location>
        <begin position="197"/>
        <end position="214"/>
    </location>
</feature>
<dbReference type="AlphaFoldDB" id="A0A7G7YMT2"/>
<feature type="transmembrane region" description="Helical" evidence="8">
    <location>
        <begin position="69"/>
        <end position="89"/>
    </location>
</feature>
<keyword evidence="10" id="KW-1185">Reference proteome</keyword>
<dbReference type="EMBL" id="CP046883">
    <property type="protein sequence ID" value="QNH95802.1"/>
    <property type="molecule type" value="Genomic_DNA"/>
</dbReference>
<keyword evidence="3" id="KW-0813">Transport</keyword>
<feature type="transmembrane region" description="Helical" evidence="8">
    <location>
        <begin position="226"/>
        <end position="247"/>
    </location>
</feature>
<keyword evidence="4 8" id="KW-1003">Cell membrane</keyword>
<feature type="transmembrane region" description="Helical" evidence="8">
    <location>
        <begin position="130"/>
        <end position="153"/>
    </location>
</feature>
<accession>A0A7G7YMT2</accession>